<dbReference type="EMBL" id="QFOI01000528">
    <property type="protein sequence ID" value="PZP41313.1"/>
    <property type="molecule type" value="Genomic_DNA"/>
</dbReference>
<feature type="non-terminal residue" evidence="1">
    <location>
        <position position="1"/>
    </location>
</feature>
<gene>
    <name evidence="1" type="ORF">DI598_18345</name>
</gene>
<comment type="caution">
    <text evidence="1">The sequence shown here is derived from an EMBL/GenBank/DDBJ whole genome shotgun (WGS) entry which is preliminary data.</text>
</comment>
<dbReference type="Proteomes" id="UP000249645">
    <property type="component" value="Unassembled WGS sequence"/>
</dbReference>
<protein>
    <submittedName>
        <fullName evidence="1">ATPase</fullName>
    </submittedName>
</protein>
<dbReference type="SUPFAM" id="SSF55961">
    <property type="entry name" value="Bet v1-like"/>
    <property type="match status" value="1"/>
</dbReference>
<sequence length="70" mass="7964">EKTTTTILLSSTAENNTIVKITEGSKENNDAGLKWLMQNTEGWSNFLACLKAWVEYKIHLRVGAFDYLKK</sequence>
<dbReference type="Gene3D" id="3.30.530.20">
    <property type="match status" value="1"/>
</dbReference>
<dbReference type="AlphaFoldDB" id="A0A2W5EF89"/>
<name>A0A2W5EF89_9SPHI</name>
<organism evidence="1 2">
    <name type="scientific">Pseudopedobacter saltans</name>
    <dbReference type="NCBI Taxonomy" id="151895"/>
    <lineage>
        <taxon>Bacteria</taxon>
        <taxon>Pseudomonadati</taxon>
        <taxon>Bacteroidota</taxon>
        <taxon>Sphingobacteriia</taxon>
        <taxon>Sphingobacteriales</taxon>
        <taxon>Sphingobacteriaceae</taxon>
        <taxon>Pseudopedobacter</taxon>
    </lineage>
</organism>
<reference evidence="1 2" key="1">
    <citation type="submission" date="2017-11" db="EMBL/GenBank/DDBJ databases">
        <title>Infants hospitalized years apart are colonized by the same room-sourced microbial strains.</title>
        <authorList>
            <person name="Brooks B."/>
            <person name="Olm M.R."/>
            <person name="Firek B.A."/>
            <person name="Baker R."/>
            <person name="Thomas B.C."/>
            <person name="Morowitz M.J."/>
            <person name="Banfield J.F."/>
        </authorList>
    </citation>
    <scope>NUCLEOTIDE SEQUENCE [LARGE SCALE GENOMIC DNA]</scope>
    <source>
        <strain evidence="1">S2_009_000_R2_76</strain>
    </source>
</reference>
<dbReference type="InterPro" id="IPR023393">
    <property type="entry name" value="START-like_dom_sf"/>
</dbReference>
<proteinExistence type="predicted"/>
<evidence type="ECO:0000313" key="1">
    <source>
        <dbReference type="EMBL" id="PZP41313.1"/>
    </source>
</evidence>
<evidence type="ECO:0000313" key="2">
    <source>
        <dbReference type="Proteomes" id="UP000249645"/>
    </source>
</evidence>
<accession>A0A2W5EF89</accession>